<gene>
    <name evidence="5" type="ORF">BHQ10_006568</name>
</gene>
<evidence type="ECO:0000256" key="2">
    <source>
        <dbReference type="PROSITE-ProRule" id="PRU01331"/>
    </source>
</evidence>
<dbReference type="PANTHER" id="PTHR43785">
    <property type="entry name" value="GAMMA-GLUTAMYLPUTRESCINE SYNTHETASE"/>
    <property type="match status" value="1"/>
</dbReference>
<dbReference type="Proteomes" id="UP000249363">
    <property type="component" value="Unassembled WGS sequence"/>
</dbReference>
<dbReference type="RefSeq" id="XP_040735072.1">
    <property type="nucleotide sequence ID" value="XM_040879168.1"/>
</dbReference>
<comment type="similarity">
    <text evidence="2 3">Belongs to the glutamine synthetase family.</text>
</comment>
<dbReference type="InterPro" id="IPR014746">
    <property type="entry name" value="Gln_synth/guanido_kin_cat_dom"/>
</dbReference>
<dbReference type="GeneID" id="63795784"/>
<evidence type="ECO:0000259" key="4">
    <source>
        <dbReference type="PROSITE" id="PS51987"/>
    </source>
</evidence>
<evidence type="ECO:0000256" key="3">
    <source>
        <dbReference type="RuleBase" id="RU000384"/>
    </source>
</evidence>
<dbReference type="EMBL" id="MIKG01000012">
    <property type="protein sequence ID" value="RAO70556.1"/>
    <property type="molecule type" value="Genomic_DNA"/>
</dbReference>
<feature type="domain" description="GS catalytic" evidence="4">
    <location>
        <begin position="114"/>
        <end position="432"/>
    </location>
</feature>
<name>A0A364L434_TALAM</name>
<dbReference type="SMART" id="SM01230">
    <property type="entry name" value="Gln-synt_C"/>
    <property type="match status" value="1"/>
</dbReference>
<evidence type="ECO:0000313" key="6">
    <source>
        <dbReference type="Proteomes" id="UP000249363"/>
    </source>
</evidence>
<protein>
    <recommendedName>
        <fullName evidence="4">GS catalytic domain-containing protein</fullName>
    </recommendedName>
</protein>
<comment type="caution">
    <text evidence="5">The sequence shown here is derived from an EMBL/GenBank/DDBJ whole genome shotgun (WGS) entry which is preliminary data.</text>
</comment>
<dbReference type="OrthoDB" id="3364440at2759"/>
<dbReference type="GO" id="GO:0004356">
    <property type="term" value="F:glutamine synthetase activity"/>
    <property type="evidence" value="ECO:0007669"/>
    <property type="project" value="InterPro"/>
</dbReference>
<dbReference type="Gene3D" id="3.30.590.10">
    <property type="entry name" value="Glutamine synthetase/guanido kinase, catalytic domain"/>
    <property type="match status" value="1"/>
</dbReference>
<dbReference type="STRING" id="1196081.A0A364L434"/>
<evidence type="ECO:0000313" key="5">
    <source>
        <dbReference type="EMBL" id="RAO70556.1"/>
    </source>
</evidence>
<dbReference type="AlphaFoldDB" id="A0A364L434"/>
<organism evidence="5 6">
    <name type="scientific">Talaromyces amestolkiae</name>
    <dbReference type="NCBI Taxonomy" id="1196081"/>
    <lineage>
        <taxon>Eukaryota</taxon>
        <taxon>Fungi</taxon>
        <taxon>Dikarya</taxon>
        <taxon>Ascomycota</taxon>
        <taxon>Pezizomycotina</taxon>
        <taxon>Eurotiomycetes</taxon>
        <taxon>Eurotiomycetidae</taxon>
        <taxon>Eurotiales</taxon>
        <taxon>Trichocomaceae</taxon>
        <taxon>Talaromyces</taxon>
        <taxon>Talaromyces sect. Talaromyces</taxon>
    </lineage>
</organism>
<dbReference type="InterPro" id="IPR008146">
    <property type="entry name" value="Gln_synth_cat_dom"/>
</dbReference>
<dbReference type="PANTHER" id="PTHR43785:SF2">
    <property type="entry name" value="TYPE-1 GLUTAMINE SYNTHETASE 1"/>
    <property type="match status" value="1"/>
</dbReference>
<accession>A0A364L434</accession>
<dbReference type="PROSITE" id="PS51987">
    <property type="entry name" value="GS_CATALYTIC"/>
    <property type="match status" value="1"/>
</dbReference>
<dbReference type="Pfam" id="PF00120">
    <property type="entry name" value="Gln-synt_C"/>
    <property type="match status" value="1"/>
</dbReference>
<keyword evidence="1" id="KW-0436">Ligase</keyword>
<evidence type="ECO:0000256" key="1">
    <source>
        <dbReference type="ARBA" id="ARBA00022598"/>
    </source>
</evidence>
<sequence length="432" mass="49016">MTESHILDNFLANNPEVNFIQLRWMSLSAILHTKFVTTSGARDIVSGERQYCTNQSGMVMPIATAPQCDIVRVMRCPIEPDWKSLRLCTFTPGHASVMCSIASEGEEDRYLQCPRQLLEETVEMIEEHSQTSFLIGFEIEFTLLDAAFEPAQSIDQVVSYCMHSGLRCNTLKIMEEICYALEKANIEVYHFHTEDPHQLEIALKEKAPMEAIDDMVFACEAIRSIAAQHDLKATITPKPLSDASVTNGIHMHVSSHDVENADSFLAGITDKLRTMTVFGIANYDGFERVKDGKAGQRVGWGTEHRDLPIRRIKGSHWEIRCADVTANFYLFLATLLRAGMDGVNNSKLLVQKDVTKLSKDITEAAWRHEYGVTERLPRSLQEAIDAAKSDADIAKWIGRYMFDLYLSIKEVEVESFKGLIPEKRRHRFVRFF</sequence>
<keyword evidence="6" id="KW-1185">Reference proteome</keyword>
<reference evidence="5 6" key="1">
    <citation type="journal article" date="2017" name="Biotechnol. Biofuels">
        <title>Differential beta-glucosidase expression as a function of carbon source availability in Talaromyces amestolkiae: a genomic and proteomic approach.</title>
        <authorList>
            <person name="de Eugenio L.I."/>
            <person name="Mendez-Liter J.A."/>
            <person name="Nieto-Dominguez M."/>
            <person name="Alonso L."/>
            <person name="Gil-Munoz J."/>
            <person name="Barriuso J."/>
            <person name="Prieto A."/>
            <person name="Martinez M.J."/>
        </authorList>
    </citation>
    <scope>NUCLEOTIDE SEQUENCE [LARGE SCALE GENOMIC DNA]</scope>
    <source>
        <strain evidence="5 6">CIB</strain>
    </source>
</reference>
<dbReference type="SUPFAM" id="SSF55931">
    <property type="entry name" value="Glutamine synthetase/guanido kinase"/>
    <property type="match status" value="1"/>
</dbReference>
<proteinExistence type="inferred from homology"/>